<comment type="similarity">
    <text evidence="1">Belongs to the DinB family.</text>
</comment>
<dbReference type="Pfam" id="PF05163">
    <property type="entry name" value="DinB"/>
    <property type="match status" value="1"/>
</dbReference>
<dbReference type="PANTHER" id="PTHR37302:SF3">
    <property type="entry name" value="DAMAGE-INDUCIBLE PROTEIN DINB"/>
    <property type="match status" value="1"/>
</dbReference>
<dbReference type="PANTHER" id="PTHR37302">
    <property type="entry name" value="SLR1116 PROTEIN"/>
    <property type="match status" value="1"/>
</dbReference>
<proteinExistence type="inferred from homology"/>
<organism evidence="4 5">
    <name type="scientific">Aquibacillus halophilus</name>
    <dbReference type="NCBI Taxonomy" id="930132"/>
    <lineage>
        <taxon>Bacteria</taxon>
        <taxon>Bacillati</taxon>
        <taxon>Bacillota</taxon>
        <taxon>Bacilli</taxon>
        <taxon>Bacillales</taxon>
        <taxon>Bacillaceae</taxon>
        <taxon>Aquibacillus</taxon>
    </lineage>
</organism>
<dbReference type="InterPro" id="IPR007837">
    <property type="entry name" value="DinB"/>
</dbReference>
<sequence>MLKFFEYNWQVRDEWFNWCNQLTAEELVKDRIGGVGSILYTLFHIVDVEHSWIRHIQGKENIDIEFTKYNTLEKVNYLSDTFRIDIADFLQTYMNQTKNELVSVPWGEEFTKDELIHHIIAHEIHHIGQLSVRARELELNPVSADFIRRKFKSVDSY</sequence>
<keyword evidence="5" id="KW-1185">Reference proteome</keyword>
<reference evidence="4" key="1">
    <citation type="submission" date="2019-11" db="EMBL/GenBank/DDBJ databases">
        <authorList>
            <person name="Li J."/>
        </authorList>
    </citation>
    <scope>NUCLEOTIDE SEQUENCE</scope>
    <source>
        <strain evidence="4">B6B</strain>
    </source>
</reference>
<dbReference type="RefSeq" id="WP_153738120.1">
    <property type="nucleotide sequence ID" value="NZ_WJNG01000016.1"/>
</dbReference>
<evidence type="ECO:0000313" key="5">
    <source>
        <dbReference type="Proteomes" id="UP000799092"/>
    </source>
</evidence>
<accession>A0A6A8DN90</accession>
<dbReference type="InterPro" id="IPR034660">
    <property type="entry name" value="DinB/YfiT-like"/>
</dbReference>
<evidence type="ECO:0000256" key="2">
    <source>
        <dbReference type="ARBA" id="ARBA00022723"/>
    </source>
</evidence>
<dbReference type="OrthoDB" id="25666at2"/>
<keyword evidence="2 3" id="KW-0479">Metal-binding</keyword>
<dbReference type="Proteomes" id="UP000799092">
    <property type="component" value="Unassembled WGS sequence"/>
</dbReference>
<dbReference type="EMBL" id="WJNG01000016">
    <property type="protein sequence ID" value="MRH44507.1"/>
    <property type="molecule type" value="Genomic_DNA"/>
</dbReference>
<dbReference type="Gene3D" id="1.20.120.450">
    <property type="entry name" value="dinb family like domain"/>
    <property type="match status" value="1"/>
</dbReference>
<dbReference type="SUPFAM" id="SSF109854">
    <property type="entry name" value="DinB/YfiT-like putative metalloenzymes"/>
    <property type="match status" value="1"/>
</dbReference>
<evidence type="ECO:0000256" key="3">
    <source>
        <dbReference type="PIRSR" id="PIRSR607837-1"/>
    </source>
</evidence>
<feature type="binding site" evidence="3">
    <location>
        <position position="126"/>
    </location>
    <ligand>
        <name>a divalent metal cation</name>
        <dbReference type="ChEBI" id="CHEBI:60240"/>
    </ligand>
</feature>
<feature type="binding site" evidence="3">
    <location>
        <position position="122"/>
    </location>
    <ligand>
        <name>a divalent metal cation</name>
        <dbReference type="ChEBI" id="CHEBI:60240"/>
    </ligand>
</feature>
<dbReference type="GO" id="GO:0046872">
    <property type="term" value="F:metal ion binding"/>
    <property type="evidence" value="ECO:0007669"/>
    <property type="project" value="UniProtKB-KW"/>
</dbReference>
<gene>
    <name evidence="4" type="ORF">GH741_17825</name>
</gene>
<evidence type="ECO:0000313" key="4">
    <source>
        <dbReference type="EMBL" id="MRH44507.1"/>
    </source>
</evidence>
<protein>
    <submittedName>
        <fullName evidence="4">DUF664 domain-containing protein</fullName>
    </submittedName>
</protein>
<comment type="caution">
    <text evidence="4">The sequence shown here is derived from an EMBL/GenBank/DDBJ whole genome shotgun (WGS) entry which is preliminary data.</text>
</comment>
<name>A0A6A8DN90_9BACI</name>
<feature type="binding site" evidence="3">
    <location>
        <position position="44"/>
    </location>
    <ligand>
        <name>a divalent metal cation</name>
        <dbReference type="ChEBI" id="CHEBI:60240"/>
    </ligand>
</feature>
<dbReference type="AlphaFoldDB" id="A0A6A8DN90"/>
<evidence type="ECO:0000256" key="1">
    <source>
        <dbReference type="ARBA" id="ARBA00008635"/>
    </source>
</evidence>